<feature type="signal peptide" evidence="2">
    <location>
        <begin position="1"/>
        <end position="30"/>
    </location>
</feature>
<keyword evidence="1" id="KW-0812">Transmembrane</keyword>
<evidence type="ECO:0000313" key="3">
    <source>
        <dbReference type="EMBL" id="KAF5780570.1"/>
    </source>
</evidence>
<dbReference type="Proteomes" id="UP000215914">
    <property type="component" value="Unassembled WGS sequence"/>
</dbReference>
<feature type="transmembrane region" description="Helical" evidence="1">
    <location>
        <begin position="42"/>
        <end position="59"/>
    </location>
</feature>
<comment type="caution">
    <text evidence="3">The sequence shown here is derived from an EMBL/GenBank/DDBJ whole genome shotgun (WGS) entry which is preliminary data.</text>
</comment>
<dbReference type="EMBL" id="MNCJ02000326">
    <property type="protein sequence ID" value="KAF5780570.1"/>
    <property type="molecule type" value="Genomic_DNA"/>
</dbReference>
<dbReference type="AlphaFoldDB" id="A0A9K3HLF7"/>
<keyword evidence="4" id="KW-1185">Reference proteome</keyword>
<keyword evidence="1" id="KW-1133">Transmembrane helix</keyword>
<organism evidence="3 4">
    <name type="scientific">Helianthus annuus</name>
    <name type="common">Common sunflower</name>
    <dbReference type="NCBI Taxonomy" id="4232"/>
    <lineage>
        <taxon>Eukaryota</taxon>
        <taxon>Viridiplantae</taxon>
        <taxon>Streptophyta</taxon>
        <taxon>Embryophyta</taxon>
        <taxon>Tracheophyta</taxon>
        <taxon>Spermatophyta</taxon>
        <taxon>Magnoliopsida</taxon>
        <taxon>eudicotyledons</taxon>
        <taxon>Gunneridae</taxon>
        <taxon>Pentapetalae</taxon>
        <taxon>asterids</taxon>
        <taxon>campanulids</taxon>
        <taxon>Asterales</taxon>
        <taxon>Asteraceae</taxon>
        <taxon>Asteroideae</taxon>
        <taxon>Heliantheae alliance</taxon>
        <taxon>Heliantheae</taxon>
        <taxon>Helianthus</taxon>
    </lineage>
</organism>
<evidence type="ECO:0000256" key="2">
    <source>
        <dbReference type="SAM" id="SignalP"/>
    </source>
</evidence>
<evidence type="ECO:0000256" key="1">
    <source>
        <dbReference type="SAM" id="Phobius"/>
    </source>
</evidence>
<reference evidence="3" key="2">
    <citation type="submission" date="2020-06" db="EMBL/GenBank/DDBJ databases">
        <title>Helianthus annuus Genome sequencing and assembly Release 2.</title>
        <authorList>
            <person name="Gouzy J."/>
            <person name="Langlade N."/>
            <person name="Munos S."/>
        </authorList>
    </citation>
    <scope>NUCLEOTIDE SEQUENCE</scope>
    <source>
        <tissue evidence="3">Leaves</tissue>
    </source>
</reference>
<feature type="chain" id="PRO_5039936694" evidence="2">
    <location>
        <begin position="31"/>
        <end position="71"/>
    </location>
</feature>
<name>A0A9K3HLF7_HELAN</name>
<reference evidence="3" key="1">
    <citation type="journal article" date="2017" name="Nature">
        <title>The sunflower genome provides insights into oil metabolism, flowering and Asterid evolution.</title>
        <authorList>
            <person name="Badouin H."/>
            <person name="Gouzy J."/>
            <person name="Grassa C.J."/>
            <person name="Murat F."/>
            <person name="Staton S.E."/>
            <person name="Cottret L."/>
            <person name="Lelandais-Briere C."/>
            <person name="Owens G.L."/>
            <person name="Carrere S."/>
            <person name="Mayjonade B."/>
            <person name="Legrand L."/>
            <person name="Gill N."/>
            <person name="Kane N.C."/>
            <person name="Bowers J.E."/>
            <person name="Hubner S."/>
            <person name="Bellec A."/>
            <person name="Berard A."/>
            <person name="Berges H."/>
            <person name="Blanchet N."/>
            <person name="Boniface M.C."/>
            <person name="Brunel D."/>
            <person name="Catrice O."/>
            <person name="Chaidir N."/>
            <person name="Claudel C."/>
            <person name="Donnadieu C."/>
            <person name="Faraut T."/>
            <person name="Fievet G."/>
            <person name="Helmstetter N."/>
            <person name="King M."/>
            <person name="Knapp S.J."/>
            <person name="Lai Z."/>
            <person name="Le Paslier M.C."/>
            <person name="Lippi Y."/>
            <person name="Lorenzon L."/>
            <person name="Mandel J.R."/>
            <person name="Marage G."/>
            <person name="Marchand G."/>
            <person name="Marquand E."/>
            <person name="Bret-Mestries E."/>
            <person name="Morien E."/>
            <person name="Nambeesan S."/>
            <person name="Nguyen T."/>
            <person name="Pegot-Espagnet P."/>
            <person name="Pouilly N."/>
            <person name="Raftis F."/>
            <person name="Sallet E."/>
            <person name="Schiex T."/>
            <person name="Thomas J."/>
            <person name="Vandecasteele C."/>
            <person name="Vares D."/>
            <person name="Vear F."/>
            <person name="Vautrin S."/>
            <person name="Crespi M."/>
            <person name="Mangin B."/>
            <person name="Burke J.M."/>
            <person name="Salse J."/>
            <person name="Munos S."/>
            <person name="Vincourt P."/>
            <person name="Rieseberg L.H."/>
            <person name="Langlade N.B."/>
        </authorList>
    </citation>
    <scope>NUCLEOTIDE SEQUENCE</scope>
    <source>
        <tissue evidence="3">Leaves</tissue>
    </source>
</reference>
<protein>
    <submittedName>
        <fullName evidence="3">Uncharacterized protein</fullName>
    </submittedName>
</protein>
<dbReference type="Gramene" id="mRNA:HanXRQr2_Chr11g0473411">
    <property type="protein sequence ID" value="mRNA:HanXRQr2_Chr11g0473411"/>
    <property type="gene ID" value="HanXRQr2_Chr11g0473411"/>
</dbReference>
<gene>
    <name evidence="3" type="ORF">HanXRQr2_Chr11g0473411</name>
</gene>
<evidence type="ECO:0000313" key="4">
    <source>
        <dbReference type="Proteomes" id="UP000215914"/>
    </source>
</evidence>
<keyword evidence="1" id="KW-0472">Membrane</keyword>
<proteinExistence type="predicted"/>
<accession>A0A9K3HLF7</accession>
<keyword evidence="2" id="KW-0732">Signal</keyword>
<sequence length="71" mass="8272">MWVYPHPMQHLMMVHYLVLVLLLIITTTTALLEGPPIDRCNFPPHPLILLAPSLVMNWMPRGRKMAYIYTT</sequence>